<organism evidence="1 2">
    <name type="scientific">Nosema bombycis (strain CQ1 / CVCC 102059)</name>
    <name type="common">Microsporidian parasite</name>
    <name type="synonym">Pebrine of silkworm</name>
    <dbReference type="NCBI Taxonomy" id="578461"/>
    <lineage>
        <taxon>Eukaryota</taxon>
        <taxon>Fungi</taxon>
        <taxon>Fungi incertae sedis</taxon>
        <taxon>Microsporidia</taxon>
        <taxon>Nosematidae</taxon>
        <taxon>Nosema</taxon>
    </lineage>
</organism>
<dbReference type="VEuPathDB" id="MicrosporidiaDB:NBO_41g0031"/>
<proteinExistence type="predicted"/>
<gene>
    <name evidence="1" type="ORF">NBO_41g0031</name>
</gene>
<accession>R0KTB9</accession>
<dbReference type="Proteomes" id="UP000016927">
    <property type="component" value="Unassembled WGS sequence"/>
</dbReference>
<dbReference type="HOGENOM" id="CLU_1627571_0_0_1"/>
<evidence type="ECO:0000313" key="2">
    <source>
        <dbReference type="Proteomes" id="UP000016927"/>
    </source>
</evidence>
<dbReference type="OrthoDB" id="2188464at2759"/>
<protein>
    <submittedName>
        <fullName evidence="1">Uncharacterized protein</fullName>
    </submittedName>
</protein>
<sequence length="163" mass="19511">MSIHNQILQALQDIKELPIFDKYRLILKDKKKLKRSDWLNLRELLKTDFIFEVINLDLSPRENKIIGNCIKSITLKNPNEVLSVLLKNRNYCLLESLLHKGIKNLNIDLIQPFLLEMIKIKEIKLNHLILLETIKKKYPILIEEEEIKEFINKKWDEKKGRWV</sequence>
<evidence type="ECO:0000313" key="1">
    <source>
        <dbReference type="EMBL" id="EOB14056.1"/>
    </source>
</evidence>
<name>R0KTB9_NOSB1</name>
<keyword evidence="2" id="KW-1185">Reference proteome</keyword>
<reference evidence="1 2" key="1">
    <citation type="journal article" date="2013" name="BMC Genomics">
        <title>Comparative genomics of parasitic silkworm microsporidia reveal an association between genome expansion and host adaptation.</title>
        <authorList>
            <person name="Pan G."/>
            <person name="Xu J."/>
            <person name="Li T."/>
            <person name="Xia Q."/>
            <person name="Liu S.L."/>
            <person name="Zhang G."/>
            <person name="Li S."/>
            <person name="Li C."/>
            <person name="Liu H."/>
            <person name="Yang L."/>
            <person name="Liu T."/>
            <person name="Zhang X."/>
            <person name="Wu Z."/>
            <person name="Fan W."/>
            <person name="Dang X."/>
            <person name="Xiang H."/>
            <person name="Tao M."/>
            <person name="Li Y."/>
            <person name="Hu J."/>
            <person name="Li Z."/>
            <person name="Lin L."/>
            <person name="Luo J."/>
            <person name="Geng L."/>
            <person name="Wang L."/>
            <person name="Long M."/>
            <person name="Wan Y."/>
            <person name="He N."/>
            <person name="Zhang Z."/>
            <person name="Lu C."/>
            <person name="Keeling P.J."/>
            <person name="Wang J."/>
            <person name="Xiang Z."/>
            <person name="Zhou Z."/>
        </authorList>
    </citation>
    <scope>NUCLEOTIDE SEQUENCE [LARGE SCALE GENOMIC DNA]</scope>
    <source>
        <strain evidence="2">CQ1 / CVCC 102059</strain>
    </source>
</reference>
<dbReference type="EMBL" id="KB908949">
    <property type="protein sequence ID" value="EOB14056.1"/>
    <property type="molecule type" value="Genomic_DNA"/>
</dbReference>
<dbReference type="AlphaFoldDB" id="R0KTB9"/>